<protein>
    <submittedName>
        <fullName evidence="1">Uncharacterized protein</fullName>
    </submittedName>
</protein>
<keyword evidence="2" id="KW-1185">Reference proteome</keyword>
<proteinExistence type="predicted"/>
<evidence type="ECO:0000313" key="1">
    <source>
        <dbReference type="EMBL" id="WQF82359.1"/>
    </source>
</evidence>
<evidence type="ECO:0000313" key="2">
    <source>
        <dbReference type="Proteomes" id="UP001322277"/>
    </source>
</evidence>
<dbReference type="AlphaFoldDB" id="A0AAX4IHM2"/>
<sequence length="51" mass="5549">MTSHSVSQSALPSIASQIAADTTERVKRVEDNTKVSECLAIMEEDLSRIAE</sequence>
<dbReference type="KEGG" id="cdet:87943876"/>
<dbReference type="EMBL" id="CP137308">
    <property type="protein sequence ID" value="WQF82359.1"/>
    <property type="molecule type" value="Genomic_DNA"/>
</dbReference>
<dbReference type="RefSeq" id="XP_062779583.1">
    <property type="nucleotide sequence ID" value="XM_062923532.1"/>
</dbReference>
<name>A0AAX4IHM2_9PEZI</name>
<accession>A0AAX4IHM2</accession>
<gene>
    <name evidence="1" type="ORF">CDEST_07373</name>
</gene>
<reference evidence="2" key="1">
    <citation type="journal article" date="2023" name="bioRxiv">
        <title>Complete genome of the Medicago anthracnose fungus, Colletotrichum destructivum, reveals a mini-chromosome-like region within a core chromosome.</title>
        <authorList>
            <person name="Lapalu N."/>
            <person name="Simon A."/>
            <person name="Lu A."/>
            <person name="Plaumann P.-L."/>
            <person name="Amselem J."/>
            <person name="Pigne S."/>
            <person name="Auger A."/>
            <person name="Koch C."/>
            <person name="Dallery J.-F."/>
            <person name="O'Connell R.J."/>
        </authorList>
    </citation>
    <scope>NUCLEOTIDE SEQUENCE [LARGE SCALE GENOMIC DNA]</scope>
    <source>
        <strain evidence="2">CBS 520.97</strain>
    </source>
</reference>
<dbReference type="GeneID" id="87943876"/>
<dbReference type="Proteomes" id="UP001322277">
    <property type="component" value="Chromosome 4"/>
</dbReference>
<organism evidence="1 2">
    <name type="scientific">Colletotrichum destructivum</name>
    <dbReference type="NCBI Taxonomy" id="34406"/>
    <lineage>
        <taxon>Eukaryota</taxon>
        <taxon>Fungi</taxon>
        <taxon>Dikarya</taxon>
        <taxon>Ascomycota</taxon>
        <taxon>Pezizomycotina</taxon>
        <taxon>Sordariomycetes</taxon>
        <taxon>Hypocreomycetidae</taxon>
        <taxon>Glomerellales</taxon>
        <taxon>Glomerellaceae</taxon>
        <taxon>Colletotrichum</taxon>
        <taxon>Colletotrichum destructivum species complex</taxon>
    </lineage>
</organism>